<name>A0A8J2PRC5_9HEXA</name>
<organism evidence="1 2">
    <name type="scientific">Allacma fusca</name>
    <dbReference type="NCBI Taxonomy" id="39272"/>
    <lineage>
        <taxon>Eukaryota</taxon>
        <taxon>Metazoa</taxon>
        <taxon>Ecdysozoa</taxon>
        <taxon>Arthropoda</taxon>
        <taxon>Hexapoda</taxon>
        <taxon>Collembola</taxon>
        <taxon>Symphypleona</taxon>
        <taxon>Sminthuridae</taxon>
        <taxon>Allacma</taxon>
    </lineage>
</organism>
<reference evidence="1" key="1">
    <citation type="submission" date="2021-06" db="EMBL/GenBank/DDBJ databases">
        <authorList>
            <person name="Hodson N. C."/>
            <person name="Mongue J. A."/>
            <person name="Jaron S. K."/>
        </authorList>
    </citation>
    <scope>NUCLEOTIDE SEQUENCE</scope>
</reference>
<proteinExistence type="predicted"/>
<gene>
    <name evidence="1" type="ORF">AFUS01_LOCUS40441</name>
</gene>
<protein>
    <submittedName>
        <fullName evidence="1">Uncharacterized protein</fullName>
    </submittedName>
</protein>
<dbReference type="Proteomes" id="UP000708208">
    <property type="component" value="Unassembled WGS sequence"/>
</dbReference>
<sequence length="105" mass="12089">MTTNPNIELSLFNDTFNILVDPANQNSTTQNQNQPENTETAEIINLNQGVPNLYVESTSKLDELLLAFQKNSHEFHNFDKVTLDKLVKFTKDWEHFKASFPKFVS</sequence>
<keyword evidence="2" id="KW-1185">Reference proteome</keyword>
<dbReference type="AlphaFoldDB" id="A0A8J2PRC5"/>
<evidence type="ECO:0000313" key="2">
    <source>
        <dbReference type="Proteomes" id="UP000708208"/>
    </source>
</evidence>
<comment type="caution">
    <text evidence="1">The sequence shown here is derived from an EMBL/GenBank/DDBJ whole genome shotgun (WGS) entry which is preliminary data.</text>
</comment>
<dbReference type="EMBL" id="CAJVCH010556917">
    <property type="protein sequence ID" value="CAG7830654.1"/>
    <property type="molecule type" value="Genomic_DNA"/>
</dbReference>
<evidence type="ECO:0000313" key="1">
    <source>
        <dbReference type="EMBL" id="CAG7830654.1"/>
    </source>
</evidence>
<accession>A0A8J2PRC5</accession>